<dbReference type="Proteomes" id="UP000003257">
    <property type="component" value="Unassembled WGS sequence"/>
</dbReference>
<organism evidence="1 2">
    <name type="scientific">Sulfitobacter indolifex HEL-45</name>
    <dbReference type="NCBI Taxonomy" id="391624"/>
    <lineage>
        <taxon>Bacteria</taxon>
        <taxon>Pseudomonadati</taxon>
        <taxon>Pseudomonadota</taxon>
        <taxon>Alphaproteobacteria</taxon>
        <taxon>Rhodobacterales</taxon>
        <taxon>Roseobacteraceae</taxon>
        <taxon>Sulfitobacter</taxon>
    </lineage>
</organism>
<dbReference type="EMBL" id="ABID01000016">
    <property type="protein sequence ID" value="EDQ03468.1"/>
    <property type="molecule type" value="Genomic_DNA"/>
</dbReference>
<name>A0ABP2D5D0_9RHOB</name>
<accession>A0ABP2D5D0</accession>
<reference evidence="1 2" key="1">
    <citation type="submission" date="2007-11" db="EMBL/GenBank/DDBJ databases">
        <authorList>
            <person name="Wagner-Dobler I."/>
            <person name="Ferriera S."/>
            <person name="Johnson J."/>
            <person name="Kravitz S."/>
            <person name="Beeson K."/>
            <person name="Sutton G."/>
            <person name="Rogers Y.-H."/>
            <person name="Friedman R."/>
            <person name="Frazier M."/>
            <person name="Venter J.C."/>
        </authorList>
    </citation>
    <scope>NUCLEOTIDE SEQUENCE [LARGE SCALE GENOMIC DNA]</scope>
    <source>
        <strain evidence="1 2">HEL-45</strain>
    </source>
</reference>
<sequence length="61" mass="6900">MSFTNSMATAPFWNMRADGLATKIESVTNQVIMIGLDIARIKSMLMYDVSRKDMPCLQLNE</sequence>
<comment type="caution">
    <text evidence="1">The sequence shown here is derived from an EMBL/GenBank/DDBJ whole genome shotgun (WGS) entry which is preliminary data.</text>
</comment>
<proteinExistence type="predicted"/>
<gene>
    <name evidence="1" type="ORF">OIHEL45_20386</name>
</gene>
<protein>
    <submittedName>
        <fullName evidence="1">Uncharacterized protein</fullName>
    </submittedName>
</protein>
<evidence type="ECO:0000313" key="1">
    <source>
        <dbReference type="EMBL" id="EDQ03468.1"/>
    </source>
</evidence>
<keyword evidence="2" id="KW-1185">Reference proteome</keyword>
<evidence type="ECO:0000313" key="2">
    <source>
        <dbReference type="Proteomes" id="UP000003257"/>
    </source>
</evidence>